<sequence length="62" mass="7033">MSIDGSENIRIGNRVYVAYKTWLAALPHTGEVPCLLELQDGVTIGHFNHIYATKKIILEKMY</sequence>
<reference evidence="1 2" key="1">
    <citation type="journal article" date="2019" name="Nat. Med.">
        <title>A library of human gut bacterial isolates paired with longitudinal multiomics data enables mechanistic microbiome research.</title>
        <authorList>
            <person name="Poyet M."/>
            <person name="Groussin M."/>
            <person name="Gibbons S.M."/>
            <person name="Avila-Pacheco J."/>
            <person name="Jiang X."/>
            <person name="Kearney S.M."/>
            <person name="Perrotta A.R."/>
            <person name="Berdy B."/>
            <person name="Zhao S."/>
            <person name="Lieberman T.D."/>
            <person name="Swanson P.K."/>
            <person name="Smith M."/>
            <person name="Roesemann S."/>
            <person name="Alexander J.E."/>
            <person name="Rich S.A."/>
            <person name="Livny J."/>
            <person name="Vlamakis H."/>
            <person name="Clish C."/>
            <person name="Bullock K."/>
            <person name="Deik A."/>
            <person name="Scott J."/>
            <person name="Pierce K.A."/>
            <person name="Xavier R.J."/>
            <person name="Alm E.J."/>
        </authorList>
    </citation>
    <scope>NUCLEOTIDE SEQUENCE [LARGE SCALE GENOMIC DNA]</scope>
    <source>
        <strain evidence="1 2">BIOML-A8</strain>
    </source>
</reference>
<comment type="caution">
    <text evidence="1">The sequence shown here is derived from an EMBL/GenBank/DDBJ whole genome shotgun (WGS) entry which is preliminary data.</text>
</comment>
<protein>
    <submittedName>
        <fullName evidence="1">Uncharacterized protein</fullName>
    </submittedName>
</protein>
<dbReference type="RefSeq" id="WP_026367665.1">
    <property type="nucleotide sequence ID" value="NZ_JBBNMF010000015.1"/>
</dbReference>
<dbReference type="EMBL" id="VVYX01000033">
    <property type="protein sequence ID" value="KAA5415101.1"/>
    <property type="molecule type" value="Genomic_DNA"/>
</dbReference>
<dbReference type="Proteomes" id="UP000482653">
    <property type="component" value="Unassembled WGS sequence"/>
</dbReference>
<name>A0A6L3JV52_9BACE</name>
<organism evidence="1 2">
    <name type="scientific">Bacteroides cellulosilyticus</name>
    <dbReference type="NCBI Taxonomy" id="246787"/>
    <lineage>
        <taxon>Bacteria</taxon>
        <taxon>Pseudomonadati</taxon>
        <taxon>Bacteroidota</taxon>
        <taxon>Bacteroidia</taxon>
        <taxon>Bacteroidales</taxon>
        <taxon>Bacteroidaceae</taxon>
        <taxon>Bacteroides</taxon>
    </lineage>
</organism>
<proteinExistence type="predicted"/>
<gene>
    <name evidence="1" type="ORF">F2Y87_22145</name>
</gene>
<dbReference type="AlphaFoldDB" id="A0A6L3JV52"/>
<accession>A0A6L3JV52</accession>
<evidence type="ECO:0000313" key="1">
    <source>
        <dbReference type="EMBL" id="KAA5415101.1"/>
    </source>
</evidence>
<evidence type="ECO:0000313" key="2">
    <source>
        <dbReference type="Proteomes" id="UP000482653"/>
    </source>
</evidence>